<comment type="caution">
    <text evidence="3">The sequence shown here is derived from an EMBL/GenBank/DDBJ whole genome shotgun (WGS) entry which is preliminary data.</text>
</comment>
<reference evidence="4" key="1">
    <citation type="submission" date="2023-07" db="EMBL/GenBank/DDBJ databases">
        <title>The carbon used by Thiothrix.</title>
        <authorList>
            <person name="Chen L."/>
        </authorList>
    </citation>
    <scope>NUCLEOTIDE SEQUENCE [LARGE SCALE GENOMIC DNA]</scope>
</reference>
<feature type="transmembrane region" description="Helical" evidence="1">
    <location>
        <begin position="12"/>
        <end position="38"/>
    </location>
</feature>
<evidence type="ECO:0000313" key="4">
    <source>
        <dbReference type="Proteomes" id="UP001308005"/>
    </source>
</evidence>
<evidence type="ECO:0000259" key="2">
    <source>
        <dbReference type="SMART" id="SM00014"/>
    </source>
</evidence>
<dbReference type="SMART" id="SM00014">
    <property type="entry name" value="acidPPc"/>
    <property type="match status" value="1"/>
</dbReference>
<keyword evidence="1" id="KW-1133">Transmembrane helix</keyword>
<accession>A0ABU6CWI8</accession>
<sequence>MKFWNKYPRAWLWSNIVAASTVVFWFSNWDVTIARFFYDPATGEAKHWLLDDFPLWKLLFYDGVTVVATGVLVGTLLVLIGSTLLRRWRLLRLYALYVLLVFILGPGLLVNSLFKDHWGRPRPLQVEQLGGQEHYAPPGYFVANGHGRSFPSGHSSVGFAFIAFWFLLRRHKPALAKMALLLSLLFGCTIGLTRMAAGGHFLSDVMWSGWVVLFASWLLYYPIMRMPEREAAHLLPGPGKAAREQ</sequence>
<dbReference type="Pfam" id="PF01569">
    <property type="entry name" value="PAP2"/>
    <property type="match status" value="1"/>
</dbReference>
<feature type="transmembrane region" description="Helical" evidence="1">
    <location>
        <begin position="93"/>
        <end position="114"/>
    </location>
</feature>
<gene>
    <name evidence="3" type="ORF">VSS37_09465</name>
</gene>
<dbReference type="CDD" id="cd03396">
    <property type="entry name" value="PAP2_like_6"/>
    <property type="match status" value="1"/>
</dbReference>
<organism evidence="3 4">
    <name type="scientific">Candidatus Thiothrix phosphatis</name>
    <dbReference type="NCBI Taxonomy" id="3112415"/>
    <lineage>
        <taxon>Bacteria</taxon>
        <taxon>Pseudomonadati</taxon>
        <taxon>Pseudomonadota</taxon>
        <taxon>Gammaproteobacteria</taxon>
        <taxon>Thiotrichales</taxon>
        <taxon>Thiotrichaceae</taxon>
        <taxon>Thiothrix</taxon>
    </lineage>
</organism>
<dbReference type="SUPFAM" id="SSF48317">
    <property type="entry name" value="Acid phosphatase/Vanadium-dependent haloperoxidase"/>
    <property type="match status" value="1"/>
</dbReference>
<feature type="transmembrane region" description="Helical" evidence="1">
    <location>
        <begin position="58"/>
        <end position="81"/>
    </location>
</feature>
<dbReference type="Gene3D" id="1.20.144.10">
    <property type="entry name" value="Phosphatidic acid phosphatase type 2/haloperoxidase"/>
    <property type="match status" value="1"/>
</dbReference>
<feature type="transmembrane region" description="Helical" evidence="1">
    <location>
        <begin position="205"/>
        <end position="223"/>
    </location>
</feature>
<protein>
    <submittedName>
        <fullName evidence="3">Phosphatase PAP2 family protein</fullName>
    </submittedName>
</protein>
<feature type="transmembrane region" description="Helical" evidence="1">
    <location>
        <begin position="150"/>
        <end position="168"/>
    </location>
</feature>
<evidence type="ECO:0000313" key="3">
    <source>
        <dbReference type="EMBL" id="MEB4591205.1"/>
    </source>
</evidence>
<dbReference type="RefSeq" id="WP_324694639.1">
    <property type="nucleotide sequence ID" value="NZ_JAYMYJ010000090.1"/>
</dbReference>
<keyword evidence="4" id="KW-1185">Reference proteome</keyword>
<proteinExistence type="predicted"/>
<reference evidence="3 4" key="2">
    <citation type="submission" date="2024-01" db="EMBL/GenBank/DDBJ databases">
        <authorList>
            <person name="Xie X."/>
        </authorList>
    </citation>
    <scope>NUCLEOTIDE SEQUENCE [LARGE SCALE GENOMIC DNA]</scope>
    <source>
        <strain evidence="3">SCUT-1</strain>
    </source>
</reference>
<evidence type="ECO:0000256" key="1">
    <source>
        <dbReference type="SAM" id="Phobius"/>
    </source>
</evidence>
<name>A0ABU6CWI8_9GAMM</name>
<dbReference type="InterPro" id="IPR036938">
    <property type="entry name" value="PAP2/HPO_sf"/>
</dbReference>
<dbReference type="InterPro" id="IPR000326">
    <property type="entry name" value="PAP2/HPO"/>
</dbReference>
<feature type="transmembrane region" description="Helical" evidence="1">
    <location>
        <begin position="175"/>
        <end position="193"/>
    </location>
</feature>
<feature type="domain" description="Phosphatidic acid phosphatase type 2/haloperoxidase" evidence="2">
    <location>
        <begin position="95"/>
        <end position="220"/>
    </location>
</feature>
<dbReference type="EMBL" id="JAYMYJ010000090">
    <property type="protein sequence ID" value="MEB4591205.1"/>
    <property type="molecule type" value="Genomic_DNA"/>
</dbReference>
<keyword evidence="1" id="KW-0472">Membrane</keyword>
<dbReference type="Proteomes" id="UP001308005">
    <property type="component" value="Unassembled WGS sequence"/>
</dbReference>
<keyword evidence="1" id="KW-0812">Transmembrane</keyword>